<organism evidence="2 3">
    <name type="scientific">Viridothelium virens</name>
    <name type="common">Speckled blister lichen</name>
    <name type="synonym">Trypethelium virens</name>
    <dbReference type="NCBI Taxonomy" id="1048519"/>
    <lineage>
        <taxon>Eukaryota</taxon>
        <taxon>Fungi</taxon>
        <taxon>Dikarya</taxon>
        <taxon>Ascomycota</taxon>
        <taxon>Pezizomycotina</taxon>
        <taxon>Dothideomycetes</taxon>
        <taxon>Dothideomycetes incertae sedis</taxon>
        <taxon>Trypetheliales</taxon>
        <taxon>Trypetheliaceae</taxon>
        <taxon>Viridothelium</taxon>
    </lineage>
</organism>
<accession>A0A6A6GUL1</accession>
<feature type="compositionally biased region" description="Basic and acidic residues" evidence="1">
    <location>
        <begin position="92"/>
        <end position="111"/>
    </location>
</feature>
<name>A0A6A6GUL1_VIRVR</name>
<dbReference type="Proteomes" id="UP000800092">
    <property type="component" value="Unassembled WGS sequence"/>
</dbReference>
<reference evidence="2" key="1">
    <citation type="journal article" date="2020" name="Stud. Mycol.">
        <title>101 Dothideomycetes genomes: a test case for predicting lifestyles and emergence of pathogens.</title>
        <authorList>
            <person name="Haridas S."/>
            <person name="Albert R."/>
            <person name="Binder M."/>
            <person name="Bloem J."/>
            <person name="Labutti K."/>
            <person name="Salamov A."/>
            <person name="Andreopoulos B."/>
            <person name="Baker S."/>
            <person name="Barry K."/>
            <person name="Bills G."/>
            <person name="Bluhm B."/>
            <person name="Cannon C."/>
            <person name="Castanera R."/>
            <person name="Culley D."/>
            <person name="Daum C."/>
            <person name="Ezra D."/>
            <person name="Gonzalez J."/>
            <person name="Henrissat B."/>
            <person name="Kuo A."/>
            <person name="Liang C."/>
            <person name="Lipzen A."/>
            <person name="Lutzoni F."/>
            <person name="Magnuson J."/>
            <person name="Mondo S."/>
            <person name="Nolan M."/>
            <person name="Ohm R."/>
            <person name="Pangilinan J."/>
            <person name="Park H.-J."/>
            <person name="Ramirez L."/>
            <person name="Alfaro M."/>
            <person name="Sun H."/>
            <person name="Tritt A."/>
            <person name="Yoshinaga Y."/>
            <person name="Zwiers L.-H."/>
            <person name="Turgeon B."/>
            <person name="Goodwin S."/>
            <person name="Spatafora J."/>
            <person name="Crous P."/>
            <person name="Grigoriev I."/>
        </authorList>
    </citation>
    <scope>NUCLEOTIDE SEQUENCE</scope>
    <source>
        <strain evidence="2">Tuck. ex Michener</strain>
    </source>
</reference>
<evidence type="ECO:0000256" key="1">
    <source>
        <dbReference type="SAM" id="MobiDB-lite"/>
    </source>
</evidence>
<dbReference type="EMBL" id="ML991863">
    <property type="protein sequence ID" value="KAF2229454.1"/>
    <property type="molecule type" value="Genomic_DNA"/>
</dbReference>
<dbReference type="AlphaFoldDB" id="A0A6A6GUL1"/>
<evidence type="ECO:0000313" key="3">
    <source>
        <dbReference type="Proteomes" id="UP000800092"/>
    </source>
</evidence>
<evidence type="ECO:0008006" key="4">
    <source>
        <dbReference type="Google" id="ProtNLM"/>
    </source>
</evidence>
<proteinExistence type="predicted"/>
<feature type="region of interest" description="Disordered" evidence="1">
    <location>
        <begin position="204"/>
        <end position="224"/>
    </location>
</feature>
<keyword evidence="3" id="KW-1185">Reference proteome</keyword>
<evidence type="ECO:0000313" key="2">
    <source>
        <dbReference type="EMBL" id="KAF2229454.1"/>
    </source>
</evidence>
<sequence length="224" mass="25229">MTPAEQVSKSFRKRTRTLASKSQQLQEVTGAEVFIITKFEGIHYYFSMGNDEGWPPWAELADLHRNGRLIRLSTEVLVPPMNLCSSWMADPTIDHPQESSRPQDRQSDGDIPHTVFDEEEQQLAFAAPSSHTDLCSSWMGGPYIEQLQNHRRGKIQDDIKYTPPKSHEQEVPLFERIQDLPDSLKTTILPPDMEISPIGERALSHPALQIRGDGVSGKNPTKGS</sequence>
<gene>
    <name evidence="2" type="ORF">EV356DRAFT_521085</name>
</gene>
<protein>
    <recommendedName>
        <fullName evidence="4">MADS-box domain-containing protein</fullName>
    </recommendedName>
</protein>
<feature type="region of interest" description="Disordered" evidence="1">
    <location>
        <begin position="88"/>
        <end position="112"/>
    </location>
</feature>